<comment type="caution">
    <text evidence="1">The sequence shown here is derived from an EMBL/GenBank/DDBJ whole genome shotgun (WGS) entry which is preliminary data.</text>
</comment>
<proteinExistence type="predicted"/>
<dbReference type="EMBL" id="LAZR01036245">
    <property type="protein sequence ID" value="KKL25354.1"/>
    <property type="molecule type" value="Genomic_DNA"/>
</dbReference>
<reference evidence="1" key="1">
    <citation type="journal article" date="2015" name="Nature">
        <title>Complex archaea that bridge the gap between prokaryotes and eukaryotes.</title>
        <authorList>
            <person name="Spang A."/>
            <person name="Saw J.H."/>
            <person name="Jorgensen S.L."/>
            <person name="Zaremba-Niedzwiedzka K."/>
            <person name="Martijn J."/>
            <person name="Lind A.E."/>
            <person name="van Eijk R."/>
            <person name="Schleper C."/>
            <person name="Guy L."/>
            <person name="Ettema T.J."/>
        </authorList>
    </citation>
    <scope>NUCLEOTIDE SEQUENCE</scope>
</reference>
<sequence>MMNEVDMVLRNEFYRKLDYD</sequence>
<name>A0A0F9BTV9_9ZZZZ</name>
<feature type="non-terminal residue" evidence="1">
    <location>
        <position position="20"/>
    </location>
</feature>
<accession>A0A0F9BTV9</accession>
<gene>
    <name evidence="1" type="ORF">LCGC14_2406110</name>
</gene>
<dbReference type="AlphaFoldDB" id="A0A0F9BTV9"/>
<protein>
    <submittedName>
        <fullName evidence="1">Uncharacterized protein</fullName>
    </submittedName>
</protein>
<evidence type="ECO:0000313" key="1">
    <source>
        <dbReference type="EMBL" id="KKL25354.1"/>
    </source>
</evidence>
<organism evidence="1">
    <name type="scientific">marine sediment metagenome</name>
    <dbReference type="NCBI Taxonomy" id="412755"/>
    <lineage>
        <taxon>unclassified sequences</taxon>
        <taxon>metagenomes</taxon>
        <taxon>ecological metagenomes</taxon>
    </lineage>
</organism>